<dbReference type="HOGENOM" id="CLU_085338_1_0_5"/>
<dbReference type="EMBL" id="CP000390">
    <property type="protein sequence ID" value="ABG62312.1"/>
    <property type="molecule type" value="Genomic_DNA"/>
</dbReference>
<dbReference type="OrthoDB" id="9805585at2"/>
<accession>Q11JW3</accession>
<dbReference type="AlphaFoldDB" id="Q11JW3"/>
<dbReference type="InterPro" id="IPR020598">
    <property type="entry name" value="rRNA_Ade_methylase_Trfase_N"/>
</dbReference>
<keyword evidence="1 5" id="KW-0489">Methyltransferase</keyword>
<name>Q11JW3_CHESB</name>
<evidence type="ECO:0000313" key="5">
    <source>
        <dbReference type="EMBL" id="ABG62312.1"/>
    </source>
</evidence>
<dbReference type="FunFam" id="3.40.50.150:FF:000346">
    <property type="entry name" value="Phospholipid N-methyltransferase"/>
    <property type="match status" value="1"/>
</dbReference>
<dbReference type="Pfam" id="PF13649">
    <property type="entry name" value="Methyltransf_25"/>
    <property type="match status" value="1"/>
</dbReference>
<keyword evidence="2 5" id="KW-0808">Transferase</keyword>
<organism evidence="5">
    <name type="scientific">Chelativorans sp. (strain BNC1)</name>
    <dbReference type="NCBI Taxonomy" id="266779"/>
    <lineage>
        <taxon>Bacteria</taxon>
        <taxon>Pseudomonadati</taxon>
        <taxon>Pseudomonadota</taxon>
        <taxon>Alphaproteobacteria</taxon>
        <taxon>Hyphomicrobiales</taxon>
        <taxon>Phyllobacteriaceae</taxon>
        <taxon>Chelativorans</taxon>
    </lineage>
</organism>
<evidence type="ECO:0000256" key="2">
    <source>
        <dbReference type="ARBA" id="ARBA00022679"/>
    </source>
</evidence>
<dbReference type="SMART" id="SM00650">
    <property type="entry name" value="rADc"/>
    <property type="match status" value="1"/>
</dbReference>
<protein>
    <submittedName>
        <fullName evidence="5">Methyltransferase type 12</fullName>
    </submittedName>
</protein>
<feature type="domain" description="Ribosomal RNA adenine methylase transferase N-terminal" evidence="4">
    <location>
        <begin position="38"/>
        <end position="172"/>
    </location>
</feature>
<dbReference type="eggNOG" id="COG3963">
    <property type="taxonomic scope" value="Bacteria"/>
</dbReference>
<keyword evidence="3" id="KW-0949">S-adenosyl-L-methionine</keyword>
<dbReference type="GO" id="GO:0000179">
    <property type="term" value="F:rRNA (adenine-N6,N6-)-dimethyltransferase activity"/>
    <property type="evidence" value="ECO:0007669"/>
    <property type="project" value="InterPro"/>
</dbReference>
<evidence type="ECO:0000256" key="3">
    <source>
        <dbReference type="ARBA" id="ARBA00022691"/>
    </source>
</evidence>
<dbReference type="KEGG" id="mes:Meso_0915"/>
<sequence length="206" mass="22172">MARCNDERPGTPDVVPFLRAWLAHPLRVSAIAPSSSALADLITRELTPSSAPVLELGAGTGVFTRALLKRGLSEEDLTVVELGADFVSILRERFPGARVLPVDASRLPQANLYDGSPVGAVVSGLPLLSMSPRKVMAIVAGAFFYMRPGGALYQFTYGPRCPVPRPILDRLGLKATRIGRTMLNVPPAAVYRITRRSPFHARSGRA</sequence>
<dbReference type="SUPFAM" id="SSF53335">
    <property type="entry name" value="S-adenosyl-L-methionine-dependent methyltransferases"/>
    <property type="match status" value="1"/>
</dbReference>
<dbReference type="InterPro" id="IPR029063">
    <property type="entry name" value="SAM-dependent_MTases_sf"/>
</dbReference>
<evidence type="ECO:0000259" key="4">
    <source>
        <dbReference type="SMART" id="SM00650"/>
    </source>
</evidence>
<evidence type="ECO:0000256" key="1">
    <source>
        <dbReference type="ARBA" id="ARBA00022603"/>
    </source>
</evidence>
<dbReference type="CDD" id="cd02440">
    <property type="entry name" value="AdoMet_MTases"/>
    <property type="match status" value="1"/>
</dbReference>
<dbReference type="STRING" id="266779.Meso_0915"/>
<reference evidence="5" key="1">
    <citation type="submission" date="2006-06" db="EMBL/GenBank/DDBJ databases">
        <title>Complete sequence of chromosome of Chelativorans sp. BNC1.</title>
        <authorList>
            <consortium name="US DOE Joint Genome Institute"/>
            <person name="Copeland A."/>
            <person name="Lucas S."/>
            <person name="Lapidus A."/>
            <person name="Barry K."/>
            <person name="Detter J.C."/>
            <person name="Glavina del Rio T."/>
            <person name="Hammon N."/>
            <person name="Israni S."/>
            <person name="Dalin E."/>
            <person name="Tice H."/>
            <person name="Pitluck S."/>
            <person name="Chertkov O."/>
            <person name="Brettin T."/>
            <person name="Bruce D."/>
            <person name="Han C."/>
            <person name="Tapia R."/>
            <person name="Gilna P."/>
            <person name="Schmutz J."/>
            <person name="Larimer F."/>
            <person name="Land M."/>
            <person name="Hauser L."/>
            <person name="Kyrpides N."/>
            <person name="Mikhailova N."/>
            <person name="Richardson P."/>
        </authorList>
    </citation>
    <scope>NUCLEOTIDE SEQUENCE</scope>
    <source>
        <strain evidence="5">BNC1</strain>
    </source>
</reference>
<gene>
    <name evidence="5" type="ordered locus">Meso_0915</name>
</gene>
<dbReference type="Gene3D" id="3.40.50.150">
    <property type="entry name" value="Vaccinia Virus protein VP39"/>
    <property type="match status" value="1"/>
</dbReference>
<dbReference type="InterPro" id="IPR041698">
    <property type="entry name" value="Methyltransf_25"/>
</dbReference>
<proteinExistence type="predicted"/>